<dbReference type="InterPro" id="IPR027417">
    <property type="entry name" value="P-loop_NTPase"/>
</dbReference>
<accession>A0ABD3NTX6</accession>
<gene>
    <name evidence="2" type="ORF">ACHAW5_010352</name>
</gene>
<keyword evidence="1" id="KW-0472">Membrane</keyword>
<dbReference type="Proteomes" id="UP001530315">
    <property type="component" value="Unassembled WGS sequence"/>
</dbReference>
<comment type="caution">
    <text evidence="2">The sequence shown here is derived from an EMBL/GenBank/DDBJ whole genome shotgun (WGS) entry which is preliminary data.</text>
</comment>
<proteinExistence type="predicted"/>
<evidence type="ECO:0000256" key="1">
    <source>
        <dbReference type="SAM" id="Phobius"/>
    </source>
</evidence>
<dbReference type="Gene3D" id="3.40.50.300">
    <property type="entry name" value="P-loop containing nucleotide triphosphate hydrolases"/>
    <property type="match status" value="1"/>
</dbReference>
<keyword evidence="1" id="KW-0812">Transmembrane</keyword>
<evidence type="ECO:0000313" key="3">
    <source>
        <dbReference type="Proteomes" id="UP001530315"/>
    </source>
</evidence>
<reference evidence="2 3" key="1">
    <citation type="submission" date="2024-10" db="EMBL/GenBank/DDBJ databases">
        <title>Updated reference genomes for cyclostephanoid diatoms.</title>
        <authorList>
            <person name="Roberts W.R."/>
            <person name="Alverson A.J."/>
        </authorList>
    </citation>
    <scope>NUCLEOTIDE SEQUENCE [LARGE SCALE GENOMIC DNA]</scope>
    <source>
        <strain evidence="2 3">AJA276-08</strain>
    </source>
</reference>
<evidence type="ECO:0000313" key="2">
    <source>
        <dbReference type="EMBL" id="KAL3778747.1"/>
    </source>
</evidence>
<keyword evidence="3" id="KW-1185">Reference proteome</keyword>
<dbReference type="AlphaFoldDB" id="A0ABD3NTX6"/>
<evidence type="ECO:0008006" key="4">
    <source>
        <dbReference type="Google" id="ProtNLM"/>
    </source>
</evidence>
<dbReference type="EMBL" id="JALLAZ020001202">
    <property type="protein sequence ID" value="KAL3778747.1"/>
    <property type="molecule type" value="Genomic_DNA"/>
</dbReference>
<name>A0ABD3NTX6_9STRA</name>
<sequence length="465" mass="52843">MRRALKLRGDSNQIFEVPSSSILSVKSQMQHGDRAESLARWKGACYNLTAVAAAVILFVHILSPAAVDRSGGGGGGLLRSSFDYSKQEDESTNRFSFSKQKSPYEQIWVNHPLPGWAKKKLQFRKIEDTVTPEQRICFVHVGKAGGSSVGCALGFSLHCNNSTQLPLEGLLPVRSTRMFHADTYDCHDDSAYFLFVVRNPVERLKSAFLYERPTSEAALKRQFPEYYERRKNLYLDCPSFGIMEQFVQDGLTSRGHADDICKFRASSAVRGDQHFSCHMYFNYQFHLEGIPKGASILTIRNEHLIQDWNGVELFIGGAKDIIPPEKANETIGVANKSKKNSKDKELSEESTRIVCRQLCNEIVNYKKILKRSLNLNYLEVEKSIDELRETCGKYADYEEGDCPYDMPSIRVKLINTRGYEHLVNEETYIANKNRLETMHHWPKKDGDAEAEATMDDDAYDLPYSL</sequence>
<keyword evidence="1" id="KW-1133">Transmembrane helix</keyword>
<feature type="transmembrane region" description="Helical" evidence="1">
    <location>
        <begin position="44"/>
        <end position="62"/>
    </location>
</feature>
<organism evidence="2 3">
    <name type="scientific">Stephanodiscus triporus</name>
    <dbReference type="NCBI Taxonomy" id="2934178"/>
    <lineage>
        <taxon>Eukaryota</taxon>
        <taxon>Sar</taxon>
        <taxon>Stramenopiles</taxon>
        <taxon>Ochrophyta</taxon>
        <taxon>Bacillariophyta</taxon>
        <taxon>Coscinodiscophyceae</taxon>
        <taxon>Thalassiosirophycidae</taxon>
        <taxon>Stephanodiscales</taxon>
        <taxon>Stephanodiscaceae</taxon>
        <taxon>Stephanodiscus</taxon>
    </lineage>
</organism>
<protein>
    <recommendedName>
        <fullName evidence="4">Sulfotransferase</fullName>
    </recommendedName>
</protein>